<reference evidence="7" key="1">
    <citation type="submission" date="2013-11" db="EMBL/GenBank/DDBJ databases">
        <title>Genome sequence of the fusiform rust pathogen reveals effectors for host alternation and coevolution with pine.</title>
        <authorList>
            <consortium name="DOE Joint Genome Institute"/>
            <person name="Smith K."/>
            <person name="Pendleton A."/>
            <person name="Kubisiak T."/>
            <person name="Anderson C."/>
            <person name="Salamov A."/>
            <person name="Aerts A."/>
            <person name="Riley R."/>
            <person name="Clum A."/>
            <person name="Lindquist E."/>
            <person name="Ence D."/>
            <person name="Campbell M."/>
            <person name="Kronenberg Z."/>
            <person name="Feau N."/>
            <person name="Dhillon B."/>
            <person name="Hamelin R."/>
            <person name="Burleigh J."/>
            <person name="Smith J."/>
            <person name="Yandell M."/>
            <person name="Nelson C."/>
            <person name="Grigoriev I."/>
            <person name="Davis J."/>
        </authorList>
    </citation>
    <scope>NUCLEOTIDE SEQUENCE</scope>
    <source>
        <strain evidence="7">G11</strain>
    </source>
</reference>
<feature type="transmembrane region" description="Helical" evidence="5">
    <location>
        <begin position="52"/>
        <end position="71"/>
    </location>
</feature>
<proteinExistence type="predicted"/>
<gene>
    <name evidence="7" type="ORF">CROQUDRAFT_38219</name>
</gene>
<dbReference type="Gene3D" id="1.20.1250.20">
    <property type="entry name" value="MFS general substrate transporter like domains"/>
    <property type="match status" value="1"/>
</dbReference>
<accession>A0A9P6NUG1</accession>
<comment type="caution">
    <text evidence="7">The sequence shown here is derived from an EMBL/GenBank/DDBJ whole genome shotgun (WGS) entry which is preliminary data.</text>
</comment>
<evidence type="ECO:0000256" key="3">
    <source>
        <dbReference type="ARBA" id="ARBA00022989"/>
    </source>
</evidence>
<sequence length="498" mass="54506">MAAFKVYKRRFISLFILALLNGICAANAAAFTTITSQTSNFFQISATKVNWLTNIFGAIYLVLAWFVPFLVQRAGIQAVCSIAMVTMTLGAWLRYAASCVPDIQSDAYITPAYFLLFIGSLCISISQPLLQIIGPTFSELYFAPRSRLTSTMIIALSNPLGQAITALVVPKMVPTHPANREIRLLLLVLAIATLCLSVTVAGIRNRPPSPPSPVCDLPRESTLISWKILLGLHRPPAPDPEEEKAKRRLSRRATITVVRRNSSHQFELEHPIPHIDENIHQQHGMQIEKLGQLSARNRVDFMLLTILFGIFVGAFTSYSTLIEQIYLPYGFDSTQSGLFIAAFVLTGSLCSSILSPILGRFCPGTSVQIVKIFGPLIGLAYAGLIWIVKGKDMGGIFLTNILIGVFSFVSLPIALELAADVTYTAIRPEFPTSILYVSANGVSVLFLVIMDSLRGNADSSPPFEMSRALIFQGGAVLLSSLSIIGLQAKKRRPDIHMM</sequence>
<evidence type="ECO:0000256" key="5">
    <source>
        <dbReference type="SAM" id="Phobius"/>
    </source>
</evidence>
<dbReference type="GO" id="GO:0016020">
    <property type="term" value="C:membrane"/>
    <property type="evidence" value="ECO:0007669"/>
    <property type="project" value="UniProtKB-SubCell"/>
</dbReference>
<dbReference type="Proteomes" id="UP000886653">
    <property type="component" value="Unassembled WGS sequence"/>
</dbReference>
<feature type="chain" id="PRO_5040118561" description="MFS general substrate transporter" evidence="6">
    <location>
        <begin position="29"/>
        <end position="498"/>
    </location>
</feature>
<feature type="transmembrane region" description="Helical" evidence="5">
    <location>
        <begin position="469"/>
        <end position="488"/>
    </location>
</feature>
<dbReference type="InterPro" id="IPR049680">
    <property type="entry name" value="FLVCR1-2_SLC49-like"/>
</dbReference>
<feature type="transmembrane region" description="Helical" evidence="5">
    <location>
        <begin position="182"/>
        <end position="203"/>
    </location>
</feature>
<protein>
    <recommendedName>
        <fullName evidence="9">MFS general substrate transporter</fullName>
    </recommendedName>
</protein>
<dbReference type="InterPro" id="IPR036259">
    <property type="entry name" value="MFS_trans_sf"/>
</dbReference>
<keyword evidence="4 5" id="KW-0472">Membrane</keyword>
<name>A0A9P6NUG1_9BASI</name>
<feature type="transmembrane region" description="Helical" evidence="5">
    <location>
        <begin position="430"/>
        <end position="449"/>
    </location>
</feature>
<dbReference type="EMBL" id="MU167219">
    <property type="protein sequence ID" value="KAG0150424.1"/>
    <property type="molecule type" value="Genomic_DNA"/>
</dbReference>
<keyword evidence="2 5" id="KW-0812">Transmembrane</keyword>
<evidence type="ECO:0000256" key="6">
    <source>
        <dbReference type="SAM" id="SignalP"/>
    </source>
</evidence>
<dbReference type="GO" id="GO:0022857">
    <property type="term" value="F:transmembrane transporter activity"/>
    <property type="evidence" value="ECO:0007669"/>
    <property type="project" value="InterPro"/>
</dbReference>
<dbReference type="PANTHER" id="PTHR10924">
    <property type="entry name" value="MAJOR FACILITATOR SUPERFAMILY PROTEIN-RELATED"/>
    <property type="match status" value="1"/>
</dbReference>
<feature type="transmembrane region" description="Helical" evidence="5">
    <location>
        <begin position="108"/>
        <end position="130"/>
    </location>
</feature>
<organism evidence="7 8">
    <name type="scientific">Cronartium quercuum f. sp. fusiforme G11</name>
    <dbReference type="NCBI Taxonomy" id="708437"/>
    <lineage>
        <taxon>Eukaryota</taxon>
        <taxon>Fungi</taxon>
        <taxon>Dikarya</taxon>
        <taxon>Basidiomycota</taxon>
        <taxon>Pucciniomycotina</taxon>
        <taxon>Pucciniomycetes</taxon>
        <taxon>Pucciniales</taxon>
        <taxon>Coleosporiaceae</taxon>
        <taxon>Cronartium</taxon>
    </lineage>
</organism>
<evidence type="ECO:0000256" key="1">
    <source>
        <dbReference type="ARBA" id="ARBA00004141"/>
    </source>
</evidence>
<feature type="transmembrane region" description="Helical" evidence="5">
    <location>
        <begin position="369"/>
        <end position="388"/>
    </location>
</feature>
<evidence type="ECO:0000256" key="4">
    <source>
        <dbReference type="ARBA" id="ARBA00023136"/>
    </source>
</evidence>
<feature type="transmembrane region" description="Helical" evidence="5">
    <location>
        <begin position="78"/>
        <end position="96"/>
    </location>
</feature>
<keyword evidence="8" id="KW-1185">Reference proteome</keyword>
<feature type="transmembrane region" description="Helical" evidence="5">
    <location>
        <begin position="394"/>
        <end position="418"/>
    </location>
</feature>
<dbReference type="OrthoDB" id="422206at2759"/>
<evidence type="ECO:0000256" key="2">
    <source>
        <dbReference type="ARBA" id="ARBA00022692"/>
    </source>
</evidence>
<dbReference type="AlphaFoldDB" id="A0A9P6NUG1"/>
<evidence type="ECO:0008006" key="9">
    <source>
        <dbReference type="Google" id="ProtNLM"/>
    </source>
</evidence>
<feature type="transmembrane region" description="Helical" evidence="5">
    <location>
        <begin position="338"/>
        <end position="357"/>
    </location>
</feature>
<feature type="transmembrane region" description="Helical" evidence="5">
    <location>
        <begin position="299"/>
        <end position="318"/>
    </location>
</feature>
<dbReference type="SUPFAM" id="SSF103473">
    <property type="entry name" value="MFS general substrate transporter"/>
    <property type="match status" value="1"/>
</dbReference>
<feature type="signal peptide" evidence="6">
    <location>
        <begin position="1"/>
        <end position="28"/>
    </location>
</feature>
<keyword evidence="3 5" id="KW-1133">Transmembrane helix</keyword>
<dbReference type="Pfam" id="PF07690">
    <property type="entry name" value="MFS_1"/>
    <property type="match status" value="1"/>
</dbReference>
<evidence type="ECO:0000313" key="8">
    <source>
        <dbReference type="Proteomes" id="UP000886653"/>
    </source>
</evidence>
<dbReference type="PANTHER" id="PTHR10924:SF6">
    <property type="entry name" value="SOLUTE CARRIER FAMILY 49 MEMBER A3"/>
    <property type="match status" value="1"/>
</dbReference>
<evidence type="ECO:0000313" key="7">
    <source>
        <dbReference type="EMBL" id="KAG0150424.1"/>
    </source>
</evidence>
<feature type="transmembrane region" description="Helical" evidence="5">
    <location>
        <begin position="151"/>
        <end position="170"/>
    </location>
</feature>
<comment type="subcellular location">
    <subcellularLocation>
        <location evidence="1">Membrane</location>
        <topology evidence="1">Multi-pass membrane protein</topology>
    </subcellularLocation>
</comment>
<dbReference type="InterPro" id="IPR011701">
    <property type="entry name" value="MFS"/>
</dbReference>
<keyword evidence="6" id="KW-0732">Signal</keyword>